<dbReference type="GO" id="GO:0016787">
    <property type="term" value="F:hydrolase activity"/>
    <property type="evidence" value="ECO:0007669"/>
    <property type="project" value="UniProtKB-KW"/>
</dbReference>
<dbReference type="PANTHER" id="PTHR42796:SF4">
    <property type="entry name" value="FUMARYLACETOACETATE HYDROLASE DOMAIN-CONTAINING PROTEIN 2A"/>
    <property type="match status" value="1"/>
</dbReference>
<name>A0ABY9WXF4_9BACT</name>
<sequence length="341" mass="37075">MGEQARFAIGTFAVAGSPSFPGLVIDEQVVALAALEPLAASLGQPLVGTASVQELLQEWPRNFATLSRIAELIRKGGAPRVASLLVPANRLQVRAPIPQPRQIYCSGANYRKHVIDLIIDQKSHLTEKMSAEERRAHGEKLMDERAAKGKPFVFFKASSAVVGPYDSVVLPRDVSQPDWELELGVVIGRPARRVPRAEALDYVAGYVVVNDITSRELVYRPDAPQMGMDWMASKSSPTFLPMGPYLVPATFVGNPQDLRVTLKLNGETMQDESTADMIFDVARLIEFISSYVQLLPGDVICTGSPAGNGTHHNRFLRPGDVMEGSITGLGTQRNPCIAEEG</sequence>
<protein>
    <submittedName>
        <fullName evidence="4">Fumarylacetoacetate hydrolase family protein</fullName>
    </submittedName>
</protein>
<organism evidence="4 5">
    <name type="scientific">Archangium minus</name>
    <dbReference type="NCBI Taxonomy" id="83450"/>
    <lineage>
        <taxon>Bacteria</taxon>
        <taxon>Pseudomonadati</taxon>
        <taxon>Myxococcota</taxon>
        <taxon>Myxococcia</taxon>
        <taxon>Myxococcales</taxon>
        <taxon>Cystobacterineae</taxon>
        <taxon>Archangiaceae</taxon>
        <taxon>Archangium</taxon>
    </lineage>
</organism>
<dbReference type="InterPro" id="IPR036663">
    <property type="entry name" value="Fumarylacetoacetase_C_sf"/>
</dbReference>
<gene>
    <name evidence="4" type="ORF">F0U60_29665</name>
</gene>
<dbReference type="SUPFAM" id="SSF56529">
    <property type="entry name" value="FAH"/>
    <property type="match status" value="1"/>
</dbReference>
<evidence type="ECO:0000313" key="4">
    <source>
        <dbReference type="EMBL" id="WNG47839.1"/>
    </source>
</evidence>
<evidence type="ECO:0000259" key="3">
    <source>
        <dbReference type="Pfam" id="PF01557"/>
    </source>
</evidence>
<comment type="similarity">
    <text evidence="1">Belongs to the FAH family.</text>
</comment>
<reference evidence="4 5" key="1">
    <citation type="submission" date="2019-08" db="EMBL/GenBank/DDBJ databases">
        <title>Archangium and Cystobacter genomes.</title>
        <authorList>
            <person name="Chen I.-C.K."/>
            <person name="Wielgoss S."/>
        </authorList>
    </citation>
    <scope>NUCLEOTIDE SEQUENCE [LARGE SCALE GENOMIC DNA]</scope>
    <source>
        <strain evidence="4 5">Cbm 6</strain>
    </source>
</reference>
<dbReference type="RefSeq" id="WP_395804627.1">
    <property type="nucleotide sequence ID" value="NZ_CP043494.1"/>
</dbReference>
<evidence type="ECO:0000256" key="1">
    <source>
        <dbReference type="ARBA" id="ARBA00010211"/>
    </source>
</evidence>
<evidence type="ECO:0000256" key="2">
    <source>
        <dbReference type="ARBA" id="ARBA00022723"/>
    </source>
</evidence>
<accession>A0ABY9WXF4</accession>
<evidence type="ECO:0000313" key="5">
    <source>
        <dbReference type="Proteomes" id="UP001611383"/>
    </source>
</evidence>
<keyword evidence="5" id="KW-1185">Reference proteome</keyword>
<feature type="domain" description="Fumarylacetoacetase-like C-terminal" evidence="3">
    <location>
        <begin position="103"/>
        <end position="335"/>
    </location>
</feature>
<dbReference type="Pfam" id="PF01557">
    <property type="entry name" value="FAA_hydrolase"/>
    <property type="match status" value="1"/>
</dbReference>
<dbReference type="Gene3D" id="3.90.850.10">
    <property type="entry name" value="Fumarylacetoacetase-like, C-terminal domain"/>
    <property type="match status" value="1"/>
</dbReference>
<dbReference type="InterPro" id="IPR051121">
    <property type="entry name" value="FAH"/>
</dbReference>
<keyword evidence="2" id="KW-0479">Metal-binding</keyword>
<dbReference type="PANTHER" id="PTHR42796">
    <property type="entry name" value="FUMARYLACETOACETATE HYDROLASE DOMAIN-CONTAINING PROTEIN 2A-RELATED"/>
    <property type="match status" value="1"/>
</dbReference>
<dbReference type="EMBL" id="CP043494">
    <property type="protein sequence ID" value="WNG47839.1"/>
    <property type="molecule type" value="Genomic_DNA"/>
</dbReference>
<dbReference type="Proteomes" id="UP001611383">
    <property type="component" value="Chromosome"/>
</dbReference>
<keyword evidence="4" id="KW-0378">Hydrolase</keyword>
<dbReference type="InterPro" id="IPR011234">
    <property type="entry name" value="Fumarylacetoacetase-like_C"/>
</dbReference>
<proteinExistence type="inferred from homology"/>